<dbReference type="SUPFAM" id="SSF53474">
    <property type="entry name" value="alpha/beta-Hydrolases"/>
    <property type="match status" value="1"/>
</dbReference>
<dbReference type="AlphaFoldDB" id="A0A1M5TQN0"/>
<dbReference type="EMBL" id="LT670817">
    <property type="protein sequence ID" value="SHH53077.1"/>
    <property type="molecule type" value="Genomic_DNA"/>
</dbReference>
<organism evidence="2 3">
    <name type="scientific">Bradyrhizobium erythrophlei</name>
    <dbReference type="NCBI Taxonomy" id="1437360"/>
    <lineage>
        <taxon>Bacteria</taxon>
        <taxon>Pseudomonadati</taxon>
        <taxon>Pseudomonadota</taxon>
        <taxon>Alphaproteobacteria</taxon>
        <taxon>Hyphomicrobiales</taxon>
        <taxon>Nitrobacteraceae</taxon>
        <taxon>Bradyrhizobium</taxon>
    </lineage>
</organism>
<sequence>MHTFSKRSAVALIAAFLVTFAIAGLAQEQKFKAVPVKTTDALTISAQDWGNPDGPEILFIHGFPQGHLSWIKQMRSE</sequence>
<keyword evidence="1" id="KW-0732">Signal</keyword>
<evidence type="ECO:0000256" key="1">
    <source>
        <dbReference type="SAM" id="SignalP"/>
    </source>
</evidence>
<dbReference type="InterPro" id="IPR029058">
    <property type="entry name" value="AB_hydrolase_fold"/>
</dbReference>
<protein>
    <recommendedName>
        <fullName evidence="4">Alpha/beta hydrolase</fullName>
    </recommendedName>
</protein>
<dbReference type="RefSeq" id="WP_079603801.1">
    <property type="nucleotide sequence ID" value="NZ_LT670817.1"/>
</dbReference>
<gene>
    <name evidence="2" type="ORF">SAMN05443248_5120</name>
</gene>
<evidence type="ECO:0000313" key="3">
    <source>
        <dbReference type="Proteomes" id="UP000189796"/>
    </source>
</evidence>
<accession>A0A1M5TQN0</accession>
<proteinExistence type="predicted"/>
<evidence type="ECO:0008006" key="4">
    <source>
        <dbReference type="Google" id="ProtNLM"/>
    </source>
</evidence>
<feature type="chain" id="PRO_5012047870" description="Alpha/beta hydrolase" evidence="1">
    <location>
        <begin position="27"/>
        <end position="77"/>
    </location>
</feature>
<dbReference type="Proteomes" id="UP000189796">
    <property type="component" value="Chromosome I"/>
</dbReference>
<name>A0A1M5TQN0_9BRAD</name>
<feature type="signal peptide" evidence="1">
    <location>
        <begin position="1"/>
        <end position="26"/>
    </location>
</feature>
<dbReference type="Gene3D" id="3.40.50.1820">
    <property type="entry name" value="alpha/beta hydrolase"/>
    <property type="match status" value="1"/>
</dbReference>
<dbReference type="OrthoDB" id="9808398at2"/>
<evidence type="ECO:0000313" key="2">
    <source>
        <dbReference type="EMBL" id="SHH53077.1"/>
    </source>
</evidence>
<reference evidence="2 3" key="1">
    <citation type="submission" date="2016-11" db="EMBL/GenBank/DDBJ databases">
        <authorList>
            <person name="Jaros S."/>
            <person name="Januszkiewicz K."/>
            <person name="Wedrychowicz H."/>
        </authorList>
    </citation>
    <scope>NUCLEOTIDE SEQUENCE [LARGE SCALE GENOMIC DNA]</scope>
    <source>
        <strain evidence="2 3">GAS138</strain>
    </source>
</reference>